<dbReference type="HOGENOM" id="CLU_1490048_0_0_1"/>
<protein>
    <submittedName>
        <fullName evidence="1">Uncharacterized protein</fullName>
    </submittedName>
</protein>
<sequence>MADKILAINPPLSSLYIELEDLKVYCELYIRLEISLNYHANIISISIFADTLFDDLEKSPEYIQLSSKIEDISERISVTASKDNQRNSLLNHELDNWQKRQILECQPIANIENDDHSTSSYRGSFDRISHLILERKRLSKLLLMPVPLRSPEGRQILLRREKYKGYLYYPGIILIALVTGR</sequence>
<gene>
    <name evidence="1" type="ORF">TESG_08434</name>
</gene>
<keyword evidence="2" id="KW-1185">Reference proteome</keyword>
<reference evidence="2" key="1">
    <citation type="journal article" date="2012" name="MBio">
        <title>Comparative genome analysis of Trichophyton rubrum and related dermatophytes reveals candidate genes involved in infection.</title>
        <authorList>
            <person name="Martinez D.A."/>
            <person name="Oliver B.G."/>
            <person name="Graeser Y."/>
            <person name="Goldberg J.M."/>
            <person name="Li W."/>
            <person name="Martinez-Rossi N.M."/>
            <person name="Monod M."/>
            <person name="Shelest E."/>
            <person name="Barton R.C."/>
            <person name="Birch E."/>
            <person name="Brakhage A.A."/>
            <person name="Chen Z."/>
            <person name="Gurr S.J."/>
            <person name="Heiman D."/>
            <person name="Heitman J."/>
            <person name="Kosti I."/>
            <person name="Rossi A."/>
            <person name="Saif S."/>
            <person name="Samalova M."/>
            <person name="Saunders C.W."/>
            <person name="Shea T."/>
            <person name="Summerbell R.C."/>
            <person name="Xu J."/>
            <person name="Young S."/>
            <person name="Zeng Q."/>
            <person name="Birren B.W."/>
            <person name="Cuomo C.A."/>
            <person name="White T.C."/>
        </authorList>
    </citation>
    <scope>NUCLEOTIDE SEQUENCE [LARGE SCALE GENOMIC DNA]</scope>
    <source>
        <strain evidence="2">CBS 112818</strain>
    </source>
</reference>
<organism evidence="1 2">
    <name type="scientific">Trichophyton tonsurans (strain CBS 112818)</name>
    <name type="common">Scalp ringworm fungus</name>
    <dbReference type="NCBI Taxonomy" id="647933"/>
    <lineage>
        <taxon>Eukaryota</taxon>
        <taxon>Fungi</taxon>
        <taxon>Dikarya</taxon>
        <taxon>Ascomycota</taxon>
        <taxon>Pezizomycotina</taxon>
        <taxon>Eurotiomycetes</taxon>
        <taxon>Eurotiomycetidae</taxon>
        <taxon>Onygenales</taxon>
        <taxon>Arthrodermataceae</taxon>
        <taxon>Trichophyton</taxon>
    </lineage>
</organism>
<evidence type="ECO:0000313" key="1">
    <source>
        <dbReference type="EMBL" id="EGD96324.1"/>
    </source>
</evidence>
<proteinExistence type="predicted"/>
<evidence type="ECO:0000313" key="2">
    <source>
        <dbReference type="Proteomes" id="UP000009172"/>
    </source>
</evidence>
<dbReference type="Proteomes" id="UP000009172">
    <property type="component" value="Unassembled WGS sequence"/>
</dbReference>
<dbReference type="EMBL" id="GG698493">
    <property type="protein sequence ID" value="EGD96324.1"/>
    <property type="molecule type" value="Genomic_DNA"/>
</dbReference>
<name>F2RYC5_TRIT1</name>
<accession>F2RYC5</accession>
<dbReference type="AlphaFoldDB" id="F2RYC5"/>